<proteinExistence type="predicted"/>
<gene>
    <name evidence="2" type="ORF">C9I89_05900</name>
</gene>
<keyword evidence="1" id="KW-0812">Transmembrane</keyword>
<feature type="transmembrane region" description="Helical" evidence="1">
    <location>
        <begin position="170"/>
        <end position="191"/>
    </location>
</feature>
<feature type="transmembrane region" description="Helical" evidence="1">
    <location>
        <begin position="59"/>
        <end position="87"/>
    </location>
</feature>
<evidence type="ECO:0000256" key="1">
    <source>
        <dbReference type="SAM" id="Phobius"/>
    </source>
</evidence>
<dbReference type="AlphaFoldDB" id="A0A2T3N141"/>
<dbReference type="OrthoDB" id="118685at2"/>
<keyword evidence="1" id="KW-0472">Membrane</keyword>
<feature type="transmembrane region" description="Helical" evidence="1">
    <location>
        <begin position="114"/>
        <end position="143"/>
    </location>
</feature>
<sequence length="285" mass="31333">MNPVIYMLEKELIEHKLITRLPILLGLFAVVIFVLLMSGDNSNFYFQISGDYTWTGLAVVTGFAGIIGKVNVIVAGMVSVVSFFAYIPKTLRKERQEGSLMFWRSMPVTDHLAIAVKLIFALIVIPCIASLLLLFSDLIVWLLGSWLLPVDMQASSSISLLAMASHWFDFLGRMVFVSLALLPIACLLLVLSQITSHPLISLFVAVLMINLLTYMIFGSSSVGDFLSDIYHLPFNILVGDSPVMDFFSLGPITLIALLLASGGLFSLSAQLRGSDDIAERFGMSR</sequence>
<feature type="transmembrane region" description="Helical" evidence="1">
    <location>
        <begin position="21"/>
        <end position="39"/>
    </location>
</feature>
<accession>A0A2T3N141</accession>
<dbReference type="EMBL" id="PYMC01000003">
    <property type="protein sequence ID" value="PSW06047.1"/>
    <property type="molecule type" value="Genomic_DNA"/>
</dbReference>
<keyword evidence="3" id="KW-1185">Reference proteome</keyword>
<evidence type="ECO:0000313" key="3">
    <source>
        <dbReference type="Proteomes" id="UP000240904"/>
    </source>
</evidence>
<organism evidence="2 3">
    <name type="scientific">Photobacterium lipolyticum</name>
    <dbReference type="NCBI Taxonomy" id="266810"/>
    <lineage>
        <taxon>Bacteria</taxon>
        <taxon>Pseudomonadati</taxon>
        <taxon>Pseudomonadota</taxon>
        <taxon>Gammaproteobacteria</taxon>
        <taxon>Vibrionales</taxon>
        <taxon>Vibrionaceae</taxon>
        <taxon>Photobacterium</taxon>
    </lineage>
</organism>
<protein>
    <submittedName>
        <fullName evidence="2">ABC transporter</fullName>
    </submittedName>
</protein>
<dbReference type="Proteomes" id="UP000240904">
    <property type="component" value="Unassembled WGS sequence"/>
</dbReference>
<comment type="caution">
    <text evidence="2">The sequence shown here is derived from an EMBL/GenBank/DDBJ whole genome shotgun (WGS) entry which is preliminary data.</text>
</comment>
<keyword evidence="1" id="KW-1133">Transmembrane helix</keyword>
<feature type="transmembrane region" description="Helical" evidence="1">
    <location>
        <begin position="198"/>
        <end position="217"/>
    </location>
</feature>
<name>A0A2T3N141_9GAMM</name>
<evidence type="ECO:0000313" key="2">
    <source>
        <dbReference type="EMBL" id="PSW06047.1"/>
    </source>
</evidence>
<feature type="transmembrane region" description="Helical" evidence="1">
    <location>
        <begin position="246"/>
        <end position="267"/>
    </location>
</feature>
<reference evidence="2 3" key="1">
    <citation type="submission" date="2018-03" db="EMBL/GenBank/DDBJ databases">
        <title>Whole genome sequencing of Histamine producing bacteria.</title>
        <authorList>
            <person name="Butler K."/>
        </authorList>
    </citation>
    <scope>NUCLEOTIDE SEQUENCE [LARGE SCALE GENOMIC DNA]</scope>
    <source>
        <strain evidence="2 3">DSM 16190</strain>
    </source>
</reference>
<dbReference type="RefSeq" id="WP_107282427.1">
    <property type="nucleotide sequence ID" value="NZ_PYMC01000003.1"/>
</dbReference>